<dbReference type="OrthoDB" id="9802281at2"/>
<name>A0A6I1MQ31_9CLOT</name>
<evidence type="ECO:0000256" key="13">
    <source>
        <dbReference type="ARBA" id="ARBA00023235"/>
    </source>
</evidence>
<dbReference type="PROSITE" id="PS00857">
    <property type="entry name" value="PREPHENATE_DEHYDR_1"/>
    <property type="match status" value="1"/>
</dbReference>
<dbReference type="Gene3D" id="3.40.190.10">
    <property type="entry name" value="Periplasmic binding protein-like II"/>
    <property type="match status" value="2"/>
</dbReference>
<evidence type="ECO:0000256" key="8">
    <source>
        <dbReference type="ARBA" id="ARBA00021872"/>
    </source>
</evidence>
<feature type="domain" description="Chorismate mutase" evidence="20">
    <location>
        <begin position="1"/>
        <end position="83"/>
    </location>
</feature>
<dbReference type="NCBIfam" id="TIGR01805">
    <property type="entry name" value="CM_mono_grmpos"/>
    <property type="match status" value="1"/>
</dbReference>
<feature type="site" description="Essential for prephenate dehydratase activity" evidence="19">
    <location>
        <position position="270"/>
    </location>
</feature>
<evidence type="ECO:0000256" key="5">
    <source>
        <dbReference type="ARBA" id="ARBA00004817"/>
    </source>
</evidence>
<dbReference type="InterPro" id="IPR045865">
    <property type="entry name" value="ACT-like_dom_sf"/>
</dbReference>
<comment type="pathway">
    <text evidence="5">Metabolic intermediate biosynthesis; prephenate biosynthesis; prephenate from chorismate: step 1/1.</text>
</comment>
<gene>
    <name evidence="23" type="primary">pheA</name>
    <name evidence="23" type="ORF">GBZ86_12625</name>
</gene>
<dbReference type="GO" id="GO:0004664">
    <property type="term" value="F:prephenate dehydratase activity"/>
    <property type="evidence" value="ECO:0007669"/>
    <property type="project" value="UniProtKB-EC"/>
</dbReference>
<organism evidence="23 24">
    <name type="scientific">Clostridium tarantellae</name>
    <dbReference type="NCBI Taxonomy" id="39493"/>
    <lineage>
        <taxon>Bacteria</taxon>
        <taxon>Bacillati</taxon>
        <taxon>Bacillota</taxon>
        <taxon>Clostridia</taxon>
        <taxon>Eubacteriales</taxon>
        <taxon>Clostridiaceae</taxon>
        <taxon>Clostridium</taxon>
    </lineage>
</organism>
<dbReference type="GO" id="GO:0005737">
    <property type="term" value="C:cytoplasm"/>
    <property type="evidence" value="ECO:0007669"/>
    <property type="project" value="UniProtKB-SubCell"/>
</dbReference>
<dbReference type="PROSITE" id="PS51171">
    <property type="entry name" value="PREPHENATE_DEHYDR_3"/>
    <property type="match status" value="1"/>
</dbReference>
<evidence type="ECO:0000256" key="3">
    <source>
        <dbReference type="ARBA" id="ARBA00004496"/>
    </source>
</evidence>
<evidence type="ECO:0000256" key="1">
    <source>
        <dbReference type="ARBA" id="ARBA00000824"/>
    </source>
</evidence>
<evidence type="ECO:0000256" key="6">
    <source>
        <dbReference type="ARBA" id="ARBA00013147"/>
    </source>
</evidence>
<dbReference type="InterPro" id="IPR002701">
    <property type="entry name" value="CM_II_prokaryot"/>
</dbReference>
<dbReference type="SUPFAM" id="SSF48600">
    <property type="entry name" value="Chorismate mutase II"/>
    <property type="match status" value="1"/>
</dbReference>
<proteinExistence type="predicted"/>
<dbReference type="EMBL" id="WHJC01000252">
    <property type="protein sequence ID" value="MPQ44588.1"/>
    <property type="molecule type" value="Genomic_DNA"/>
</dbReference>
<evidence type="ECO:0000259" key="20">
    <source>
        <dbReference type="PROSITE" id="PS51168"/>
    </source>
</evidence>
<dbReference type="CDD" id="cd04905">
    <property type="entry name" value="ACT_CM-PDT"/>
    <property type="match status" value="1"/>
</dbReference>
<evidence type="ECO:0000313" key="24">
    <source>
        <dbReference type="Proteomes" id="UP000430345"/>
    </source>
</evidence>
<dbReference type="CDD" id="cd13631">
    <property type="entry name" value="PBP2_Ct-PDT_like"/>
    <property type="match status" value="1"/>
</dbReference>
<comment type="caution">
    <text evidence="23">The sequence shown here is derived from an EMBL/GenBank/DDBJ whole genome shotgun (WGS) entry which is preliminary data.</text>
</comment>
<dbReference type="EC" id="4.2.1.51" evidence="6"/>
<dbReference type="Pfam" id="PF01817">
    <property type="entry name" value="CM_2"/>
    <property type="match status" value="1"/>
</dbReference>
<reference evidence="23 24" key="1">
    <citation type="submission" date="2019-10" db="EMBL/GenBank/DDBJ databases">
        <title>The Genome Sequence of Clostridium tarantellae Isolated from Fish Brain.</title>
        <authorList>
            <person name="Bano L."/>
            <person name="Kiel M."/>
            <person name="Sales G."/>
            <person name="Doxey A.C."/>
            <person name="Mansfield M.J."/>
            <person name="Schiavone M."/>
            <person name="Rossetto O."/>
            <person name="Pirazzini M."/>
            <person name="Dobrindt U."/>
            <person name="Montecucco C."/>
        </authorList>
    </citation>
    <scope>NUCLEOTIDE SEQUENCE [LARGE SCALE GENOMIC DNA]</scope>
    <source>
        <strain evidence="23 24">DSM 3997</strain>
    </source>
</reference>
<protein>
    <recommendedName>
        <fullName evidence="7">Bifunctional chorismate mutase/prephenate dehydratase</fullName>
        <ecNumber evidence="6">4.2.1.51</ecNumber>
    </recommendedName>
    <alternativeName>
        <fullName evidence="17">Chorismate mutase-prephenate dehydratase</fullName>
    </alternativeName>
    <alternativeName>
        <fullName evidence="8">Prephenate dehydratase</fullName>
    </alternativeName>
    <alternativeName>
        <fullName evidence="16">p-protein</fullName>
    </alternativeName>
</protein>
<dbReference type="InterPro" id="IPR018528">
    <property type="entry name" value="Preph_deHydtase_CS"/>
</dbReference>
<evidence type="ECO:0000256" key="9">
    <source>
        <dbReference type="ARBA" id="ARBA00022490"/>
    </source>
</evidence>
<dbReference type="PANTHER" id="PTHR21022">
    <property type="entry name" value="PREPHENATE DEHYDRATASE P PROTEIN"/>
    <property type="match status" value="1"/>
</dbReference>
<evidence type="ECO:0000256" key="4">
    <source>
        <dbReference type="ARBA" id="ARBA00004741"/>
    </source>
</evidence>
<dbReference type="Pfam" id="PF00800">
    <property type="entry name" value="PDT"/>
    <property type="match status" value="1"/>
</dbReference>
<dbReference type="NCBIfam" id="NF008865">
    <property type="entry name" value="PRK11898.1"/>
    <property type="match status" value="1"/>
</dbReference>
<comment type="pathway">
    <text evidence="4">Amino-acid biosynthesis; L-phenylalanine biosynthesis; phenylpyruvate from prephenate: step 1/1.</text>
</comment>
<dbReference type="Gene3D" id="1.20.59.10">
    <property type="entry name" value="Chorismate mutase"/>
    <property type="match status" value="1"/>
</dbReference>
<keyword evidence="11" id="KW-0057">Aromatic amino acid biosynthesis</keyword>
<comment type="function">
    <text evidence="2">Catalyzes the Claisen rearrangement of chorismate to prephenate and the decarboxylation/dehydration of prephenate to phenylpyruvate.</text>
</comment>
<evidence type="ECO:0000313" key="23">
    <source>
        <dbReference type="EMBL" id="MPQ44588.1"/>
    </source>
</evidence>
<comment type="subcellular location">
    <subcellularLocation>
        <location evidence="3">Cytoplasm</location>
    </subcellularLocation>
</comment>
<dbReference type="GO" id="GO:0004106">
    <property type="term" value="F:chorismate mutase activity"/>
    <property type="evidence" value="ECO:0007669"/>
    <property type="project" value="UniProtKB-EC"/>
</dbReference>
<evidence type="ECO:0000256" key="18">
    <source>
        <dbReference type="ARBA" id="ARBA00047848"/>
    </source>
</evidence>
<keyword evidence="9" id="KW-0963">Cytoplasm</keyword>
<dbReference type="Proteomes" id="UP000430345">
    <property type="component" value="Unassembled WGS sequence"/>
</dbReference>
<dbReference type="UniPathway" id="UPA00121">
    <property type="reaction ID" value="UER00345"/>
</dbReference>
<feature type="domain" description="ACT" evidence="22">
    <location>
        <begin position="289"/>
        <end position="366"/>
    </location>
</feature>
<dbReference type="InterPro" id="IPR008242">
    <property type="entry name" value="Chor_mutase/pphenate_deHydtase"/>
</dbReference>
<sequence length="373" mass="43101">MELNKCREKIDEIDKELIRLFEERMEIVLKVAKYKQEKKLPVFNKKREEQVIIKNLNGINNDEIKPYVKEMLHSLMDISKKYQCKKIGLREIPLNKSNEIKIGFQGLEGSFSEEALIAYFGEGYETCSYEKFEEVFEGLKYRNIDYGILPIENSSTGSITEIYDLLKKYGFYIVGETKIKIEHNLLGIKGTKIKEINEVYSHPQGFEQSSEYLKTLDCINIPYYNTAISAKYVKDNNNFNKGAIGSKRAAKIYGLEVLKEGINNVKENFTRFIIVGKNLESNEVCNKMTISFTLPNESGSLYNQLRVFSEANINLIKIESRPVGDGTFSYIFYIDIEGNIKDIVVKKVLEKVSELTCQFRILGCYKKFNDIIH</sequence>
<dbReference type="InterPro" id="IPR002912">
    <property type="entry name" value="ACT_dom"/>
</dbReference>
<dbReference type="GO" id="GO:0009094">
    <property type="term" value="P:L-phenylalanine biosynthetic process"/>
    <property type="evidence" value="ECO:0007669"/>
    <property type="project" value="UniProtKB-UniPathway"/>
</dbReference>
<dbReference type="InterPro" id="IPR001086">
    <property type="entry name" value="Preph_deHydtase"/>
</dbReference>
<dbReference type="PROSITE" id="PS51671">
    <property type="entry name" value="ACT"/>
    <property type="match status" value="1"/>
</dbReference>
<keyword evidence="24" id="KW-1185">Reference proteome</keyword>
<evidence type="ECO:0000256" key="10">
    <source>
        <dbReference type="ARBA" id="ARBA00022605"/>
    </source>
</evidence>
<dbReference type="SUPFAM" id="SSF55021">
    <property type="entry name" value="ACT-like"/>
    <property type="match status" value="1"/>
</dbReference>
<evidence type="ECO:0000256" key="19">
    <source>
        <dbReference type="PIRSR" id="PIRSR001500-2"/>
    </source>
</evidence>
<evidence type="ECO:0000256" key="7">
    <source>
        <dbReference type="ARBA" id="ARBA00014401"/>
    </source>
</evidence>
<keyword evidence="15" id="KW-0511">Multifunctional enzyme</keyword>
<evidence type="ECO:0000256" key="2">
    <source>
        <dbReference type="ARBA" id="ARBA00002364"/>
    </source>
</evidence>
<evidence type="ECO:0000256" key="15">
    <source>
        <dbReference type="ARBA" id="ARBA00023268"/>
    </source>
</evidence>
<dbReference type="Pfam" id="PF01842">
    <property type="entry name" value="ACT"/>
    <property type="match status" value="1"/>
</dbReference>
<dbReference type="SMART" id="SM00830">
    <property type="entry name" value="CM_2"/>
    <property type="match status" value="1"/>
</dbReference>
<keyword evidence="14 23" id="KW-0456">Lyase</keyword>
<comment type="catalytic activity">
    <reaction evidence="18">
        <text>prephenate + H(+) = 3-phenylpyruvate + CO2 + H2O</text>
        <dbReference type="Rhea" id="RHEA:21648"/>
        <dbReference type="ChEBI" id="CHEBI:15377"/>
        <dbReference type="ChEBI" id="CHEBI:15378"/>
        <dbReference type="ChEBI" id="CHEBI:16526"/>
        <dbReference type="ChEBI" id="CHEBI:18005"/>
        <dbReference type="ChEBI" id="CHEBI:29934"/>
        <dbReference type="EC" id="4.2.1.51"/>
    </reaction>
</comment>
<keyword evidence="13" id="KW-0413">Isomerase</keyword>
<dbReference type="AlphaFoldDB" id="A0A6I1MQ31"/>
<keyword evidence="12" id="KW-0584">Phenylalanine biosynthesis</keyword>
<evidence type="ECO:0000256" key="14">
    <source>
        <dbReference type="ARBA" id="ARBA00023239"/>
    </source>
</evidence>
<accession>A0A6I1MQ31</accession>
<evidence type="ECO:0000259" key="22">
    <source>
        <dbReference type="PROSITE" id="PS51671"/>
    </source>
</evidence>
<dbReference type="Gene3D" id="3.30.70.260">
    <property type="match status" value="1"/>
</dbReference>
<dbReference type="InterPro" id="IPR011279">
    <property type="entry name" value="Chorismate_mutase_GmP"/>
</dbReference>
<dbReference type="PANTHER" id="PTHR21022:SF19">
    <property type="entry name" value="PREPHENATE DEHYDRATASE-RELATED"/>
    <property type="match status" value="1"/>
</dbReference>
<evidence type="ECO:0000256" key="11">
    <source>
        <dbReference type="ARBA" id="ARBA00023141"/>
    </source>
</evidence>
<dbReference type="InterPro" id="IPR036263">
    <property type="entry name" value="Chorismate_II_sf"/>
</dbReference>
<evidence type="ECO:0000256" key="17">
    <source>
        <dbReference type="ARBA" id="ARBA00031520"/>
    </source>
</evidence>
<keyword evidence="10" id="KW-0028">Amino-acid biosynthesis</keyword>
<dbReference type="SUPFAM" id="SSF53850">
    <property type="entry name" value="Periplasmic binding protein-like II"/>
    <property type="match status" value="1"/>
</dbReference>
<dbReference type="InterPro" id="IPR036979">
    <property type="entry name" value="CM_dom_sf"/>
</dbReference>
<dbReference type="UniPathway" id="UPA00120">
    <property type="reaction ID" value="UER00203"/>
</dbReference>
<evidence type="ECO:0000256" key="12">
    <source>
        <dbReference type="ARBA" id="ARBA00023222"/>
    </source>
</evidence>
<dbReference type="PIRSF" id="PIRSF001500">
    <property type="entry name" value="Chor_mut_pdt_Ppr"/>
    <property type="match status" value="1"/>
</dbReference>
<dbReference type="PROSITE" id="PS51168">
    <property type="entry name" value="CHORISMATE_MUT_2"/>
    <property type="match status" value="1"/>
</dbReference>
<dbReference type="GO" id="GO:0046417">
    <property type="term" value="P:chorismate metabolic process"/>
    <property type="evidence" value="ECO:0007669"/>
    <property type="project" value="InterPro"/>
</dbReference>
<evidence type="ECO:0000256" key="16">
    <source>
        <dbReference type="ARBA" id="ARBA00031175"/>
    </source>
</evidence>
<dbReference type="RefSeq" id="WP_152891187.1">
    <property type="nucleotide sequence ID" value="NZ_WHJC01000252.1"/>
</dbReference>
<comment type="catalytic activity">
    <reaction evidence="1">
        <text>chorismate = prephenate</text>
        <dbReference type="Rhea" id="RHEA:13897"/>
        <dbReference type="ChEBI" id="CHEBI:29748"/>
        <dbReference type="ChEBI" id="CHEBI:29934"/>
        <dbReference type="EC" id="5.4.99.5"/>
    </reaction>
</comment>
<evidence type="ECO:0000259" key="21">
    <source>
        <dbReference type="PROSITE" id="PS51171"/>
    </source>
</evidence>
<feature type="domain" description="Prephenate dehydratase" evidence="21">
    <location>
        <begin position="101"/>
        <end position="277"/>
    </location>
</feature>